<evidence type="ECO:0000313" key="3">
    <source>
        <dbReference type="WBParaSite" id="PSAMB.scaffold74size85960.g1657.t1"/>
    </source>
</evidence>
<dbReference type="WBParaSite" id="PSAMB.scaffold74size85960.g1657.t1">
    <property type="protein sequence ID" value="PSAMB.scaffold74size85960.g1657.t1"/>
    <property type="gene ID" value="PSAMB.scaffold74size85960.g1657"/>
</dbReference>
<feature type="chain" id="PRO_5037572521" evidence="1">
    <location>
        <begin position="22"/>
        <end position="156"/>
    </location>
</feature>
<dbReference type="Proteomes" id="UP000887566">
    <property type="component" value="Unplaced"/>
</dbReference>
<accession>A0A914XD42</accession>
<dbReference type="AlphaFoldDB" id="A0A914XD42"/>
<reference evidence="3" key="1">
    <citation type="submission" date="2022-11" db="UniProtKB">
        <authorList>
            <consortium name="WormBaseParasite"/>
        </authorList>
    </citation>
    <scope>IDENTIFICATION</scope>
</reference>
<keyword evidence="2" id="KW-1185">Reference proteome</keyword>
<proteinExistence type="predicted"/>
<organism evidence="2 3">
    <name type="scientific">Plectus sambesii</name>
    <dbReference type="NCBI Taxonomy" id="2011161"/>
    <lineage>
        <taxon>Eukaryota</taxon>
        <taxon>Metazoa</taxon>
        <taxon>Ecdysozoa</taxon>
        <taxon>Nematoda</taxon>
        <taxon>Chromadorea</taxon>
        <taxon>Plectida</taxon>
        <taxon>Plectina</taxon>
        <taxon>Plectoidea</taxon>
        <taxon>Plectidae</taxon>
        <taxon>Plectus</taxon>
    </lineage>
</organism>
<protein>
    <submittedName>
        <fullName evidence="3">RxLR effector protein</fullName>
    </submittedName>
</protein>
<evidence type="ECO:0000256" key="1">
    <source>
        <dbReference type="SAM" id="SignalP"/>
    </source>
</evidence>
<sequence>MKPSATTAGLAILAVFVCTVANCHVSAEIGSDLPKRAPQMRNSIVRLGKRDGGLAVDADASSEQQAADQDMLLAEIKRSRNLWNRSDRPSMAWGDGTAPIWKNVPLKRLLRASYQQPLALKAYEDTNLNRVHSWLEHLANYRHTSDNEASGSPDRD</sequence>
<name>A0A914XD42_9BILA</name>
<evidence type="ECO:0000313" key="2">
    <source>
        <dbReference type="Proteomes" id="UP000887566"/>
    </source>
</evidence>
<feature type="signal peptide" evidence="1">
    <location>
        <begin position="1"/>
        <end position="21"/>
    </location>
</feature>
<keyword evidence="1" id="KW-0732">Signal</keyword>